<gene>
    <name evidence="1" type="ORF">C8A01DRAFT_34359</name>
</gene>
<dbReference type="AlphaFoldDB" id="A0AAN6PIJ6"/>
<protein>
    <recommendedName>
        <fullName evidence="3">Methyltransferase</fullName>
    </recommendedName>
</protein>
<dbReference type="EMBL" id="MU854354">
    <property type="protein sequence ID" value="KAK4041634.1"/>
    <property type="molecule type" value="Genomic_DNA"/>
</dbReference>
<sequence length="115" mass="12921">MSQMQTWSATNFGMDIFVAYRLEELLKEAGFENVQKTQFDLGNGALAREAGWKQRSAGVMTDTLRALGANLPEGGILGIARDVDEYNGFLDKLHAEFLEYGYRPKLNFVIGQRLK</sequence>
<dbReference type="Proteomes" id="UP001303115">
    <property type="component" value="Unassembled WGS sequence"/>
</dbReference>
<reference evidence="2" key="1">
    <citation type="journal article" date="2023" name="Mol. Phylogenet. Evol.">
        <title>Genome-scale phylogeny and comparative genomics of the fungal order Sordariales.</title>
        <authorList>
            <person name="Hensen N."/>
            <person name="Bonometti L."/>
            <person name="Westerberg I."/>
            <person name="Brannstrom I.O."/>
            <person name="Guillou S."/>
            <person name="Cros-Aarteil S."/>
            <person name="Calhoun S."/>
            <person name="Haridas S."/>
            <person name="Kuo A."/>
            <person name="Mondo S."/>
            <person name="Pangilinan J."/>
            <person name="Riley R."/>
            <person name="LaButti K."/>
            <person name="Andreopoulos B."/>
            <person name="Lipzen A."/>
            <person name="Chen C."/>
            <person name="Yan M."/>
            <person name="Daum C."/>
            <person name="Ng V."/>
            <person name="Clum A."/>
            <person name="Steindorff A."/>
            <person name="Ohm R.A."/>
            <person name="Martin F."/>
            <person name="Silar P."/>
            <person name="Natvig D.O."/>
            <person name="Lalanne C."/>
            <person name="Gautier V."/>
            <person name="Ament-Velasquez S.L."/>
            <person name="Kruys A."/>
            <person name="Hutchinson M.I."/>
            <person name="Powell A.J."/>
            <person name="Barry K."/>
            <person name="Miller A.N."/>
            <person name="Grigoriev I.V."/>
            <person name="Debuchy R."/>
            <person name="Gladieux P."/>
            <person name="Hiltunen Thoren M."/>
            <person name="Johannesson H."/>
        </authorList>
    </citation>
    <scope>NUCLEOTIDE SEQUENCE [LARGE SCALE GENOMIC DNA]</scope>
    <source>
        <strain evidence="2">CBS 284.82</strain>
    </source>
</reference>
<comment type="caution">
    <text evidence="1">The sequence shown here is derived from an EMBL/GenBank/DDBJ whole genome shotgun (WGS) entry which is preliminary data.</text>
</comment>
<accession>A0AAN6PIJ6</accession>
<evidence type="ECO:0008006" key="3">
    <source>
        <dbReference type="Google" id="ProtNLM"/>
    </source>
</evidence>
<evidence type="ECO:0000313" key="2">
    <source>
        <dbReference type="Proteomes" id="UP001303115"/>
    </source>
</evidence>
<organism evidence="1 2">
    <name type="scientific">Parachaetomium inaequale</name>
    <dbReference type="NCBI Taxonomy" id="2588326"/>
    <lineage>
        <taxon>Eukaryota</taxon>
        <taxon>Fungi</taxon>
        <taxon>Dikarya</taxon>
        <taxon>Ascomycota</taxon>
        <taxon>Pezizomycotina</taxon>
        <taxon>Sordariomycetes</taxon>
        <taxon>Sordariomycetidae</taxon>
        <taxon>Sordariales</taxon>
        <taxon>Chaetomiaceae</taxon>
        <taxon>Parachaetomium</taxon>
    </lineage>
</organism>
<evidence type="ECO:0000313" key="1">
    <source>
        <dbReference type="EMBL" id="KAK4041634.1"/>
    </source>
</evidence>
<name>A0AAN6PIJ6_9PEZI</name>
<keyword evidence="2" id="KW-1185">Reference proteome</keyword>
<proteinExistence type="predicted"/>